<evidence type="ECO:0000313" key="2">
    <source>
        <dbReference type="Proteomes" id="UP000265800"/>
    </source>
</evidence>
<reference evidence="1 2" key="1">
    <citation type="submission" date="2018-08" db="EMBL/GenBank/DDBJ databases">
        <title>Meiothermus luteus KCTC 52599 genome sequencing project.</title>
        <authorList>
            <person name="Da Costa M.S."/>
            <person name="Albuquerque L."/>
            <person name="Raposo P."/>
            <person name="Froufe H.J.C."/>
            <person name="Barroso C.S."/>
            <person name="Egas C."/>
        </authorList>
    </citation>
    <scope>NUCLEOTIDE SEQUENCE [LARGE SCALE GENOMIC DNA]</scope>
    <source>
        <strain evidence="1 2">KCTC 52599</strain>
    </source>
</reference>
<proteinExistence type="predicted"/>
<gene>
    <name evidence="1" type="ORF">Mlute_02650</name>
</gene>
<dbReference type="EMBL" id="QWKZ01000130">
    <property type="protein sequence ID" value="RIH81937.1"/>
    <property type="molecule type" value="Genomic_DNA"/>
</dbReference>
<dbReference type="AlphaFoldDB" id="A0A399EBA4"/>
<comment type="caution">
    <text evidence="1">The sequence shown here is derived from an EMBL/GenBank/DDBJ whole genome shotgun (WGS) entry which is preliminary data.</text>
</comment>
<organism evidence="1 2">
    <name type="scientific">Meiothermus luteus</name>
    <dbReference type="NCBI Taxonomy" id="2026184"/>
    <lineage>
        <taxon>Bacteria</taxon>
        <taxon>Thermotogati</taxon>
        <taxon>Deinococcota</taxon>
        <taxon>Deinococci</taxon>
        <taxon>Thermales</taxon>
        <taxon>Thermaceae</taxon>
        <taxon>Meiothermus</taxon>
    </lineage>
</organism>
<name>A0A399EBA4_9DEIN</name>
<evidence type="ECO:0000313" key="1">
    <source>
        <dbReference type="EMBL" id="RIH81937.1"/>
    </source>
</evidence>
<dbReference type="Proteomes" id="UP000265800">
    <property type="component" value="Unassembled WGS sequence"/>
</dbReference>
<keyword evidence="2" id="KW-1185">Reference proteome</keyword>
<accession>A0A399EBA4</accession>
<protein>
    <submittedName>
        <fullName evidence="1">Uncharacterized protein</fullName>
    </submittedName>
</protein>
<sequence>MGSMLERLTEQFLEDEALTEGLSDEEAGVLLGWLIGVLEDLEAHAQASAEGLVGQLKRLGRQITRLSRCYGVPVDELIDLVELAWEEPGDEPSARPMQA</sequence>